<comment type="caution">
    <text evidence="2">The sequence shown here is derived from an EMBL/GenBank/DDBJ whole genome shotgun (WGS) entry which is preliminary data.</text>
</comment>
<evidence type="ECO:0000256" key="1">
    <source>
        <dbReference type="SAM" id="MobiDB-lite"/>
    </source>
</evidence>
<feature type="compositionally biased region" description="Basic and acidic residues" evidence="1">
    <location>
        <begin position="1"/>
        <end position="10"/>
    </location>
</feature>
<sequence length="65" mass="7076">MSYTEKDAAKDTGSSNKEVSRAWHSARDDAASGGELEERNERKVSDSEGGSLLYSIFKSVFGSKD</sequence>
<organism evidence="2 3">
    <name type="scientific">Candidatus Wolfebacteria bacterium RIFOXYB1_FULL_54_12</name>
    <dbReference type="NCBI Taxonomy" id="1802559"/>
    <lineage>
        <taxon>Bacteria</taxon>
        <taxon>Candidatus Wolfeibacteriota</taxon>
    </lineage>
</organism>
<feature type="compositionally biased region" description="Basic and acidic residues" evidence="1">
    <location>
        <begin position="18"/>
        <end position="46"/>
    </location>
</feature>
<proteinExistence type="predicted"/>
<gene>
    <name evidence="2" type="ORF">A2372_01810</name>
</gene>
<reference evidence="2 3" key="1">
    <citation type="journal article" date="2016" name="Nat. Commun.">
        <title>Thousands of microbial genomes shed light on interconnected biogeochemical processes in an aquifer system.</title>
        <authorList>
            <person name="Anantharaman K."/>
            <person name="Brown C.T."/>
            <person name="Hug L.A."/>
            <person name="Sharon I."/>
            <person name="Castelle C.J."/>
            <person name="Probst A.J."/>
            <person name="Thomas B.C."/>
            <person name="Singh A."/>
            <person name="Wilkins M.J."/>
            <person name="Karaoz U."/>
            <person name="Brodie E.L."/>
            <person name="Williams K.H."/>
            <person name="Hubbard S.S."/>
            <person name="Banfield J.F."/>
        </authorList>
    </citation>
    <scope>NUCLEOTIDE SEQUENCE [LARGE SCALE GENOMIC DNA]</scope>
</reference>
<accession>A0A1F8DXB6</accession>
<name>A0A1F8DXB6_9BACT</name>
<evidence type="ECO:0000313" key="2">
    <source>
        <dbReference type="EMBL" id="OGM93126.1"/>
    </source>
</evidence>
<dbReference type="AlphaFoldDB" id="A0A1F8DXB6"/>
<dbReference type="Proteomes" id="UP000176422">
    <property type="component" value="Unassembled WGS sequence"/>
</dbReference>
<feature type="region of interest" description="Disordered" evidence="1">
    <location>
        <begin position="1"/>
        <end position="48"/>
    </location>
</feature>
<protein>
    <submittedName>
        <fullName evidence="2">Uncharacterized protein</fullName>
    </submittedName>
</protein>
<evidence type="ECO:0000313" key="3">
    <source>
        <dbReference type="Proteomes" id="UP000176422"/>
    </source>
</evidence>
<dbReference type="EMBL" id="MGIT01000001">
    <property type="protein sequence ID" value="OGM93126.1"/>
    <property type="molecule type" value="Genomic_DNA"/>
</dbReference>